<name>A0A645GJ88_9ZZZZ</name>
<comment type="caution">
    <text evidence="2">The sequence shown here is derived from an EMBL/GenBank/DDBJ whole genome shotgun (WGS) entry which is preliminary data.</text>
</comment>
<dbReference type="InterPro" id="IPR002912">
    <property type="entry name" value="ACT_dom"/>
</dbReference>
<protein>
    <submittedName>
        <fullName evidence="2">L-serine dehydratase, beta chain</fullName>
        <ecNumber evidence="2">4.3.1.17</ecNumber>
    </submittedName>
</protein>
<reference evidence="2" key="1">
    <citation type="submission" date="2019-08" db="EMBL/GenBank/DDBJ databases">
        <authorList>
            <person name="Kucharzyk K."/>
            <person name="Murdoch R.W."/>
            <person name="Higgins S."/>
            <person name="Loffler F."/>
        </authorList>
    </citation>
    <scope>NUCLEOTIDE SEQUENCE</scope>
</reference>
<dbReference type="CDD" id="cd04903">
    <property type="entry name" value="ACT_LSD"/>
    <property type="match status" value="1"/>
</dbReference>
<evidence type="ECO:0000259" key="1">
    <source>
        <dbReference type="PROSITE" id="PS51671"/>
    </source>
</evidence>
<accession>A0A645GJ88</accession>
<evidence type="ECO:0000313" key="2">
    <source>
        <dbReference type="EMBL" id="MPN26998.1"/>
    </source>
</evidence>
<organism evidence="2">
    <name type="scientific">bioreactor metagenome</name>
    <dbReference type="NCBI Taxonomy" id="1076179"/>
    <lineage>
        <taxon>unclassified sequences</taxon>
        <taxon>metagenomes</taxon>
        <taxon>ecological metagenomes</taxon>
    </lineage>
</organism>
<dbReference type="AlphaFoldDB" id="A0A645GJ88"/>
<sequence>MAEDAKLTYQFLPIELENAHENTVKMVFHLDAGGTSVVIGSSLGGARILISEIDGFPTEYNATSPTLLITQQDTRGIISKITSVLAAIEINIGVMKLSRKDRGSIASCIIETDEPIPDEVGEILCRIPQIHRVRIINTY</sequence>
<gene>
    <name evidence="2" type="primary">sdhB_21</name>
    <name evidence="2" type="ORF">SDC9_174425</name>
</gene>
<dbReference type="InterPro" id="IPR045865">
    <property type="entry name" value="ACT-like_dom_sf"/>
</dbReference>
<dbReference type="EMBL" id="VSSQ01076727">
    <property type="protein sequence ID" value="MPN26998.1"/>
    <property type="molecule type" value="Genomic_DNA"/>
</dbReference>
<dbReference type="PROSITE" id="PS51671">
    <property type="entry name" value="ACT"/>
    <property type="match status" value="1"/>
</dbReference>
<dbReference type="EC" id="4.3.1.17" evidence="2"/>
<dbReference type="SUPFAM" id="SSF55021">
    <property type="entry name" value="ACT-like"/>
    <property type="match status" value="1"/>
</dbReference>
<feature type="domain" description="ACT" evidence="1">
    <location>
        <begin position="66"/>
        <end position="138"/>
    </location>
</feature>
<dbReference type="GO" id="GO:0003941">
    <property type="term" value="F:L-serine ammonia-lyase activity"/>
    <property type="evidence" value="ECO:0007669"/>
    <property type="project" value="UniProtKB-EC"/>
</dbReference>
<keyword evidence="2" id="KW-0456">Lyase</keyword>
<proteinExistence type="predicted"/>
<dbReference type="Gene3D" id="3.30.70.260">
    <property type="match status" value="1"/>
</dbReference>